<accession>A0A178M7W0</accession>
<gene>
    <name evidence="2" type="ORF">A6A04_08215</name>
</gene>
<dbReference type="InterPro" id="IPR019546">
    <property type="entry name" value="TAT_signal_bac_arc"/>
</dbReference>
<evidence type="ECO:0008006" key="4">
    <source>
        <dbReference type="Google" id="ProtNLM"/>
    </source>
</evidence>
<dbReference type="AlphaFoldDB" id="A0A178M7W0"/>
<keyword evidence="1" id="KW-0812">Transmembrane</keyword>
<dbReference type="STRING" id="1285242.A6A04_08215"/>
<comment type="caution">
    <text evidence="2">The sequence shown here is derived from an EMBL/GenBank/DDBJ whole genome shotgun (WGS) entry which is preliminary data.</text>
</comment>
<dbReference type="PIRSF" id="PIRSF036704">
    <property type="entry name" value="UCP036704"/>
    <property type="match status" value="1"/>
</dbReference>
<protein>
    <recommendedName>
        <fullName evidence="4">Formate dehydrogenase</fullName>
    </recommendedName>
</protein>
<evidence type="ECO:0000313" key="2">
    <source>
        <dbReference type="EMBL" id="OAN44850.1"/>
    </source>
</evidence>
<evidence type="ECO:0000256" key="1">
    <source>
        <dbReference type="SAM" id="Phobius"/>
    </source>
</evidence>
<organism evidence="2 3">
    <name type="scientific">Paramagnetospirillum marisnigri</name>
    <dbReference type="NCBI Taxonomy" id="1285242"/>
    <lineage>
        <taxon>Bacteria</taxon>
        <taxon>Pseudomonadati</taxon>
        <taxon>Pseudomonadota</taxon>
        <taxon>Alphaproteobacteria</taxon>
        <taxon>Rhodospirillales</taxon>
        <taxon>Magnetospirillaceae</taxon>
        <taxon>Paramagnetospirillum</taxon>
    </lineage>
</organism>
<reference evidence="2 3" key="1">
    <citation type="submission" date="2016-04" db="EMBL/GenBank/DDBJ databases">
        <title>Draft genome sequence of freshwater magnetotactic bacteria Magnetospirillum marisnigri SP-1 and Magnetospirillum moscoviense BB-1.</title>
        <authorList>
            <person name="Koziaeva V."/>
            <person name="Dziuba M.V."/>
            <person name="Ivanov T.M."/>
            <person name="Kuznetsov B."/>
            <person name="Grouzdev D.S."/>
        </authorList>
    </citation>
    <scope>NUCLEOTIDE SEQUENCE [LARGE SCALE GENOMIC DNA]</scope>
    <source>
        <strain evidence="2 3">SP-1</strain>
    </source>
</reference>
<dbReference type="Proteomes" id="UP000078428">
    <property type="component" value="Unassembled WGS sequence"/>
</dbReference>
<proteinExistence type="predicted"/>
<keyword evidence="1" id="KW-1133">Transmembrane helix</keyword>
<keyword evidence="3" id="KW-1185">Reference proteome</keyword>
<feature type="transmembrane region" description="Helical" evidence="1">
    <location>
        <begin position="20"/>
        <end position="39"/>
    </location>
</feature>
<name>A0A178M7W0_9PROT</name>
<dbReference type="InterPro" id="IPR006311">
    <property type="entry name" value="TAT_signal"/>
</dbReference>
<dbReference type="InterPro" id="IPR014177">
    <property type="entry name" value="Formate_DH_TAT-contain"/>
</dbReference>
<dbReference type="PROSITE" id="PS51318">
    <property type="entry name" value="TAT"/>
    <property type="match status" value="1"/>
</dbReference>
<dbReference type="EMBL" id="LWQT01000109">
    <property type="protein sequence ID" value="OAN44850.1"/>
    <property type="molecule type" value="Genomic_DNA"/>
</dbReference>
<keyword evidence="1" id="KW-0472">Membrane</keyword>
<dbReference type="NCBIfam" id="TIGR01409">
    <property type="entry name" value="TAT_signal_seq"/>
    <property type="match status" value="1"/>
</dbReference>
<sequence length="73" mass="7626">MEHAMTERPEKSKSVLDRRAFLRGVGLSAGAAGAAAMAVGSSNADAKAGTESRQGAGYRETEHVRRAYEAAGF</sequence>
<evidence type="ECO:0000313" key="3">
    <source>
        <dbReference type="Proteomes" id="UP000078428"/>
    </source>
</evidence>